<dbReference type="EMBL" id="FCOB02000003">
    <property type="protein sequence ID" value="SAK47296.1"/>
    <property type="molecule type" value="Genomic_DNA"/>
</dbReference>
<keyword evidence="3" id="KW-1185">Reference proteome</keyword>
<feature type="transmembrane region" description="Helical" evidence="1">
    <location>
        <begin position="15"/>
        <end position="34"/>
    </location>
</feature>
<accession>A0A157ZP74</accession>
<dbReference type="Proteomes" id="UP000054978">
    <property type="component" value="Unassembled WGS sequence"/>
</dbReference>
<evidence type="ECO:0000313" key="3">
    <source>
        <dbReference type="Proteomes" id="UP000054978"/>
    </source>
</evidence>
<organism evidence="2 3">
    <name type="scientific">Caballeronia ptereochthonis</name>
    <dbReference type="NCBI Taxonomy" id="1777144"/>
    <lineage>
        <taxon>Bacteria</taxon>
        <taxon>Pseudomonadati</taxon>
        <taxon>Pseudomonadota</taxon>
        <taxon>Betaproteobacteria</taxon>
        <taxon>Burkholderiales</taxon>
        <taxon>Burkholderiaceae</taxon>
        <taxon>Caballeronia</taxon>
    </lineage>
</organism>
<comment type="caution">
    <text evidence="2">The sequence shown here is derived from an EMBL/GenBank/DDBJ whole genome shotgun (WGS) entry which is preliminary data.</text>
</comment>
<evidence type="ECO:0000256" key="1">
    <source>
        <dbReference type="SAM" id="Phobius"/>
    </source>
</evidence>
<dbReference type="AlphaFoldDB" id="A0A157ZP74"/>
<keyword evidence="1" id="KW-0812">Transmembrane</keyword>
<protein>
    <submittedName>
        <fullName evidence="2">Uncharacterized protein</fullName>
    </submittedName>
</protein>
<evidence type="ECO:0000313" key="2">
    <source>
        <dbReference type="EMBL" id="SAK47296.1"/>
    </source>
</evidence>
<sequence length="189" mass="20755">MKTPRLFLDRANRPGAVPGLLALVLAVVALIATLKYRDELKRIGEALDAREDVIARQEQKYRAIARAQHDANDTRAAGLMAQQRFATEPARDLIEGGWKPDIALLSVDIVTASRQITLVFETRSVQEAISYADWFQAQPETESVAIKRQVTKPPPPVPSVETTLQVIWRPFAARPADAPAQPASAGAPR</sequence>
<keyword evidence="1" id="KW-0472">Membrane</keyword>
<dbReference type="OrthoDB" id="9130572at2"/>
<keyword evidence="1" id="KW-1133">Transmembrane helix</keyword>
<dbReference type="STRING" id="1777144.AWB83_00833"/>
<proteinExistence type="predicted"/>
<name>A0A157ZP74_9BURK</name>
<dbReference type="RefSeq" id="WP_087042988.1">
    <property type="nucleotide sequence ID" value="NZ_FCOB02000003.1"/>
</dbReference>
<reference evidence="2" key="1">
    <citation type="submission" date="2016-01" db="EMBL/GenBank/DDBJ databases">
        <authorList>
            <person name="Peeters C."/>
        </authorList>
    </citation>
    <scope>NUCLEOTIDE SEQUENCE [LARGE SCALE GENOMIC DNA]</scope>
    <source>
        <strain evidence="2">LMG 29326</strain>
    </source>
</reference>
<gene>
    <name evidence="2" type="ORF">AWB83_00833</name>
</gene>